<organism evidence="2">
    <name type="scientific">Triticum aestivum</name>
    <name type="common">Wheat</name>
    <dbReference type="NCBI Taxonomy" id="4565"/>
    <lineage>
        <taxon>Eukaryota</taxon>
        <taxon>Viridiplantae</taxon>
        <taxon>Streptophyta</taxon>
        <taxon>Embryophyta</taxon>
        <taxon>Tracheophyta</taxon>
        <taxon>Spermatophyta</taxon>
        <taxon>Magnoliopsida</taxon>
        <taxon>Liliopsida</taxon>
        <taxon>Poales</taxon>
        <taxon>Poaceae</taxon>
        <taxon>BOP clade</taxon>
        <taxon>Pooideae</taxon>
        <taxon>Triticodae</taxon>
        <taxon>Triticeae</taxon>
        <taxon>Triticinae</taxon>
        <taxon>Triticum</taxon>
    </lineage>
</organism>
<proteinExistence type="predicted"/>
<dbReference type="EMBL" id="CM022214">
    <property type="protein sequence ID" value="KAF7001413.1"/>
    <property type="molecule type" value="Genomic_DNA"/>
</dbReference>
<feature type="region of interest" description="Disordered" evidence="1">
    <location>
        <begin position="1"/>
        <end position="22"/>
    </location>
</feature>
<protein>
    <submittedName>
        <fullName evidence="2">Uncharacterized protein</fullName>
    </submittedName>
</protein>
<evidence type="ECO:0000313" key="2">
    <source>
        <dbReference type="EMBL" id="KAF7001413.1"/>
    </source>
</evidence>
<name>A0A9R1E076_WHEAT</name>
<dbReference type="AlphaFoldDB" id="A0A9R1E076"/>
<reference evidence="2" key="1">
    <citation type="journal article" date="2017" name="Gigascience">
        <title>The first near-complete assembly of the hexaploid bread wheat genome, Triticum aestivum.</title>
        <authorList>
            <person name="Zimin A.V."/>
            <person name="Puiu D."/>
            <person name="Hall R."/>
            <person name="Kingan S."/>
            <person name="Clavijo B.J."/>
            <person name="Salzberg S.L."/>
        </authorList>
    </citation>
    <scope>NUCLEOTIDE SEQUENCE</scope>
    <source>
        <tissue evidence="2">Leaf</tissue>
    </source>
</reference>
<feature type="non-terminal residue" evidence="2">
    <location>
        <position position="1"/>
    </location>
</feature>
<reference evidence="2" key="2">
    <citation type="submission" date="2020-03" db="EMBL/GenBank/DDBJ databases">
        <title>The second near-complete assembly of the hexaploid bread wheat (Triticum aestivum) genome.</title>
        <authorList>
            <person name="Zimin A.V."/>
            <person name="Puiu D."/>
            <person name="Shumante A."/>
            <person name="Alonge M."/>
            <person name="Salzberg S.L."/>
        </authorList>
    </citation>
    <scope>NUCLEOTIDE SEQUENCE</scope>
    <source>
        <tissue evidence="2">Leaf</tissue>
    </source>
</reference>
<dbReference type="Proteomes" id="UP000815260">
    <property type="component" value="Chromosome 2A"/>
</dbReference>
<sequence>DKAMEARMGSAGGHTGRNGIAC</sequence>
<evidence type="ECO:0000256" key="1">
    <source>
        <dbReference type="SAM" id="MobiDB-lite"/>
    </source>
</evidence>
<gene>
    <name evidence="2" type="ORF">CFC21_017088</name>
</gene>
<comment type="caution">
    <text evidence="2">The sequence shown here is derived from an EMBL/GenBank/DDBJ whole genome shotgun (WGS) entry which is preliminary data.</text>
</comment>
<accession>A0A9R1E076</accession>